<feature type="region of interest" description="Disordered" evidence="4">
    <location>
        <begin position="241"/>
        <end position="276"/>
    </location>
</feature>
<keyword evidence="2 3" id="KW-0539">Nucleus</keyword>
<dbReference type="Pfam" id="PF00250">
    <property type="entry name" value="Forkhead"/>
    <property type="match status" value="1"/>
</dbReference>
<sequence length="365" mass="41234">MAINHAPDRKMTLSQIYNYIDARFPYYRNSDAKRRQGWQNSIRHNLSLNDCFAKKSRDGLGPANDRKGNYWTLVTDYESMFEFGNYKRRKRMKRNKPQNHHHHHHQLQNGHGHGQHHSNSMVGANNFADFSFLQRQIYLQMQNQQMSHQWFDQTRSSATDSSTPGNHIFPTANFSMPNMTFPTTANCYWNGAAAIMDQKQHQTISTSTTNDATPSATEAAAAANNAAFFPFYQTSSTIMDNNHDQQQQQRQQQQSTHSSDDDHEDDSSPPTQVQQPSSLLLQDDAMIAAAAAANAPSMNYMTNIYSSSSTSSSTAIAAAPTINRQNSSSNNNQNNSYSSFMPVTAIMNHTNPFKMEPNEFSLDHS</sequence>
<feature type="compositionally biased region" description="Low complexity" evidence="4">
    <location>
        <begin position="244"/>
        <end position="257"/>
    </location>
</feature>
<dbReference type="SMART" id="SM00339">
    <property type="entry name" value="FH"/>
    <property type="match status" value="1"/>
</dbReference>
<dbReference type="InterPro" id="IPR036390">
    <property type="entry name" value="WH_DNA-bd_sf"/>
</dbReference>
<dbReference type="PROSITE" id="PS00658">
    <property type="entry name" value="FORK_HEAD_2"/>
    <property type="match status" value="1"/>
</dbReference>
<name>A0A914PXZ3_9BILA</name>
<dbReference type="InterPro" id="IPR050211">
    <property type="entry name" value="FOX_domain-containing"/>
</dbReference>
<protein>
    <submittedName>
        <fullName evidence="7">Fork-head domain-containing protein</fullName>
    </submittedName>
</protein>
<dbReference type="InterPro" id="IPR001766">
    <property type="entry name" value="Fork_head_dom"/>
</dbReference>
<proteinExistence type="predicted"/>
<evidence type="ECO:0000313" key="6">
    <source>
        <dbReference type="Proteomes" id="UP000887578"/>
    </source>
</evidence>
<evidence type="ECO:0000256" key="4">
    <source>
        <dbReference type="SAM" id="MobiDB-lite"/>
    </source>
</evidence>
<dbReference type="GO" id="GO:0030154">
    <property type="term" value="P:cell differentiation"/>
    <property type="evidence" value="ECO:0007669"/>
    <property type="project" value="TreeGrafter"/>
</dbReference>
<dbReference type="GO" id="GO:0000981">
    <property type="term" value="F:DNA-binding transcription factor activity, RNA polymerase II-specific"/>
    <property type="evidence" value="ECO:0007669"/>
    <property type="project" value="TreeGrafter"/>
</dbReference>
<feature type="region of interest" description="Disordered" evidence="4">
    <location>
        <begin position="91"/>
        <end position="121"/>
    </location>
</feature>
<dbReference type="InterPro" id="IPR036388">
    <property type="entry name" value="WH-like_DNA-bd_sf"/>
</dbReference>
<dbReference type="PROSITE" id="PS50039">
    <property type="entry name" value="FORK_HEAD_3"/>
    <property type="match status" value="1"/>
</dbReference>
<feature type="domain" description="Fork-head" evidence="5">
    <location>
        <begin position="1"/>
        <end position="91"/>
    </location>
</feature>
<dbReference type="PANTHER" id="PTHR11829:SF388">
    <property type="entry name" value="FORK HEAD DOMAIN-CONTAINING PROTEIN L1-RELATED"/>
    <property type="match status" value="1"/>
</dbReference>
<keyword evidence="1 3" id="KW-0238">DNA-binding</keyword>
<dbReference type="GO" id="GO:0009653">
    <property type="term" value="P:anatomical structure morphogenesis"/>
    <property type="evidence" value="ECO:0007669"/>
    <property type="project" value="TreeGrafter"/>
</dbReference>
<evidence type="ECO:0000256" key="3">
    <source>
        <dbReference type="PROSITE-ProRule" id="PRU00089"/>
    </source>
</evidence>
<dbReference type="Gene3D" id="1.10.10.10">
    <property type="entry name" value="Winged helix-like DNA-binding domain superfamily/Winged helix DNA-binding domain"/>
    <property type="match status" value="1"/>
</dbReference>
<dbReference type="WBParaSite" id="PDA_v2.g19722.t1">
    <property type="protein sequence ID" value="PDA_v2.g19722.t1"/>
    <property type="gene ID" value="PDA_v2.g19722"/>
</dbReference>
<dbReference type="PANTHER" id="PTHR11829">
    <property type="entry name" value="FORKHEAD BOX PROTEIN"/>
    <property type="match status" value="1"/>
</dbReference>
<keyword evidence="6" id="KW-1185">Reference proteome</keyword>
<dbReference type="PRINTS" id="PR00053">
    <property type="entry name" value="FORKHEAD"/>
</dbReference>
<evidence type="ECO:0000256" key="2">
    <source>
        <dbReference type="ARBA" id="ARBA00023242"/>
    </source>
</evidence>
<feature type="DNA-binding region" description="Fork-head" evidence="3">
    <location>
        <begin position="1"/>
        <end position="91"/>
    </location>
</feature>
<reference evidence="7" key="1">
    <citation type="submission" date="2022-11" db="UniProtKB">
        <authorList>
            <consortium name="WormBaseParasite"/>
        </authorList>
    </citation>
    <scope>IDENTIFICATION</scope>
</reference>
<organism evidence="6 7">
    <name type="scientific">Panagrolaimus davidi</name>
    <dbReference type="NCBI Taxonomy" id="227884"/>
    <lineage>
        <taxon>Eukaryota</taxon>
        <taxon>Metazoa</taxon>
        <taxon>Ecdysozoa</taxon>
        <taxon>Nematoda</taxon>
        <taxon>Chromadorea</taxon>
        <taxon>Rhabditida</taxon>
        <taxon>Tylenchina</taxon>
        <taxon>Panagrolaimomorpha</taxon>
        <taxon>Panagrolaimoidea</taxon>
        <taxon>Panagrolaimidae</taxon>
        <taxon>Panagrolaimus</taxon>
    </lineage>
</organism>
<feature type="compositionally biased region" description="Basic residues" evidence="4">
    <location>
        <begin position="91"/>
        <end position="106"/>
    </location>
</feature>
<evidence type="ECO:0000256" key="1">
    <source>
        <dbReference type="ARBA" id="ARBA00023125"/>
    </source>
</evidence>
<dbReference type="InterPro" id="IPR030456">
    <property type="entry name" value="TF_fork_head_CS_2"/>
</dbReference>
<dbReference type="GO" id="GO:0005634">
    <property type="term" value="C:nucleus"/>
    <property type="evidence" value="ECO:0007669"/>
    <property type="project" value="UniProtKB-SubCell"/>
</dbReference>
<accession>A0A914PXZ3</accession>
<dbReference type="FunFam" id="1.10.10.10:FF:000598">
    <property type="entry name" value="forkhead box protein I1 isoform X2"/>
    <property type="match status" value="1"/>
</dbReference>
<dbReference type="GO" id="GO:0000978">
    <property type="term" value="F:RNA polymerase II cis-regulatory region sequence-specific DNA binding"/>
    <property type="evidence" value="ECO:0007669"/>
    <property type="project" value="TreeGrafter"/>
</dbReference>
<dbReference type="AlphaFoldDB" id="A0A914PXZ3"/>
<dbReference type="SUPFAM" id="SSF46785">
    <property type="entry name" value="Winged helix' DNA-binding domain"/>
    <property type="match status" value="1"/>
</dbReference>
<dbReference type="Proteomes" id="UP000887578">
    <property type="component" value="Unplaced"/>
</dbReference>
<evidence type="ECO:0000313" key="7">
    <source>
        <dbReference type="WBParaSite" id="PDA_v2.g19722.t1"/>
    </source>
</evidence>
<comment type="subcellular location">
    <subcellularLocation>
        <location evidence="3">Nucleus</location>
    </subcellularLocation>
</comment>
<evidence type="ECO:0000259" key="5">
    <source>
        <dbReference type="PROSITE" id="PS50039"/>
    </source>
</evidence>